<evidence type="ECO:0000256" key="3">
    <source>
        <dbReference type="ARBA" id="ARBA00022677"/>
    </source>
</evidence>
<dbReference type="GO" id="GO:0005811">
    <property type="term" value="C:lipid droplet"/>
    <property type="evidence" value="ECO:0007669"/>
    <property type="project" value="UniProtKB-SubCell"/>
</dbReference>
<dbReference type="GO" id="GO:0019915">
    <property type="term" value="P:lipid storage"/>
    <property type="evidence" value="ECO:0007669"/>
    <property type="project" value="TreeGrafter"/>
</dbReference>
<dbReference type="VEuPathDB" id="VectorBase:AQUA006366"/>
<keyword evidence="5" id="KW-0732">Signal</keyword>
<feature type="region of interest" description="Disordered" evidence="4">
    <location>
        <begin position="82"/>
        <end position="113"/>
    </location>
</feature>
<dbReference type="GO" id="GO:0010890">
    <property type="term" value="P:positive regulation of triglyceride storage"/>
    <property type="evidence" value="ECO:0007669"/>
    <property type="project" value="TreeGrafter"/>
</dbReference>
<name>A0A182X977_ANOQN</name>
<reference evidence="6" key="1">
    <citation type="submission" date="2020-05" db="UniProtKB">
        <authorList>
            <consortium name="EnsemblMetazoa"/>
        </authorList>
    </citation>
    <scope>IDENTIFICATION</scope>
    <source>
        <strain evidence="6">SANGQUA</strain>
    </source>
</reference>
<feature type="region of interest" description="Disordered" evidence="4">
    <location>
        <begin position="363"/>
        <end position="416"/>
    </location>
</feature>
<dbReference type="STRING" id="34691.A0A182X977"/>
<dbReference type="InterPro" id="IPR004279">
    <property type="entry name" value="Perilipin"/>
</dbReference>
<dbReference type="GO" id="GO:0005829">
    <property type="term" value="C:cytosol"/>
    <property type="evidence" value="ECO:0007669"/>
    <property type="project" value="TreeGrafter"/>
</dbReference>
<proteinExistence type="inferred from homology"/>
<accession>A0A182X977</accession>
<comment type="subcellular location">
    <subcellularLocation>
        <location evidence="1">Lipid droplet</location>
    </subcellularLocation>
</comment>
<evidence type="ECO:0000256" key="5">
    <source>
        <dbReference type="SAM" id="SignalP"/>
    </source>
</evidence>
<feature type="compositionally biased region" description="Low complexity" evidence="4">
    <location>
        <begin position="90"/>
        <end position="109"/>
    </location>
</feature>
<dbReference type="AlphaFoldDB" id="A0A182X977"/>
<sequence>AAAAAAATSNSPFALRVFLLFFPSTQCVTRSCRPRSRPPGPNFELFVGVTLLCVSVCVFRSVQCACNPSVQVLEQVTSNSMSSKVQENGSATTTTTNTTAPTNSDSTAPNNSALLPHLESLDRMLKLPVVDATWQQTQNVYGRVKDYNPLLTWAFSTAEDVVCRAVTVSAPLVQKLDRPLQLVDQTLVKGIDKLEVNAPIIKEQPADIYQQARTRVIESVKPHIEKVCELRSASQQRAASLKDLSWRKANEVLATQYGSLAVNGVDTTAQLAERLLDYYFPKSDTESEDDNVPISAKDDPVLHTVQTVGRLSNKVARLVYRTVSTQVKSLRKEDVRDYVATLIAVLRLTQYLNFINEKRQAVEAGSPKEPAPSHPATTPAVPASNTTATSTPSSSSTTTSDVVATTKSSKTLQQQD</sequence>
<keyword evidence="7" id="KW-1185">Reference proteome</keyword>
<feature type="chain" id="PRO_5008142574" description="Lipid storage droplets surface-binding protein 2" evidence="5">
    <location>
        <begin position="28"/>
        <end position="416"/>
    </location>
</feature>
<dbReference type="PANTHER" id="PTHR14024:SF53">
    <property type="entry name" value="LIPID STORAGE DROPLETS SURFACE-BINDING PROTEIN 2"/>
    <property type="match status" value="1"/>
</dbReference>
<feature type="signal peptide" evidence="5">
    <location>
        <begin position="1"/>
        <end position="27"/>
    </location>
</feature>
<feature type="compositionally biased region" description="Low complexity" evidence="4">
    <location>
        <begin position="375"/>
        <end position="416"/>
    </location>
</feature>
<dbReference type="Pfam" id="PF03036">
    <property type="entry name" value="Perilipin"/>
    <property type="match status" value="1"/>
</dbReference>
<evidence type="ECO:0000256" key="2">
    <source>
        <dbReference type="ARBA" id="ARBA00006311"/>
    </source>
</evidence>
<keyword evidence="3" id="KW-0551">Lipid droplet</keyword>
<protein>
    <recommendedName>
        <fullName evidence="8">Lipid storage droplets surface-binding protein 2</fullName>
    </recommendedName>
</protein>
<evidence type="ECO:0000256" key="4">
    <source>
        <dbReference type="SAM" id="MobiDB-lite"/>
    </source>
</evidence>
<organism evidence="6 7">
    <name type="scientific">Anopheles quadriannulatus</name>
    <name type="common">Mosquito</name>
    <dbReference type="NCBI Taxonomy" id="34691"/>
    <lineage>
        <taxon>Eukaryota</taxon>
        <taxon>Metazoa</taxon>
        <taxon>Ecdysozoa</taxon>
        <taxon>Arthropoda</taxon>
        <taxon>Hexapoda</taxon>
        <taxon>Insecta</taxon>
        <taxon>Pterygota</taxon>
        <taxon>Neoptera</taxon>
        <taxon>Endopterygota</taxon>
        <taxon>Diptera</taxon>
        <taxon>Nematocera</taxon>
        <taxon>Culicoidea</taxon>
        <taxon>Culicidae</taxon>
        <taxon>Anophelinae</taxon>
        <taxon>Anopheles</taxon>
    </lineage>
</organism>
<dbReference type="EnsemblMetazoa" id="AQUA006366-RA">
    <property type="protein sequence ID" value="AQUA006366-PA"/>
    <property type="gene ID" value="AQUA006366"/>
</dbReference>
<evidence type="ECO:0008006" key="8">
    <source>
        <dbReference type="Google" id="ProtNLM"/>
    </source>
</evidence>
<comment type="similarity">
    <text evidence="2">Belongs to the perilipin family.</text>
</comment>
<dbReference type="PANTHER" id="PTHR14024">
    <property type="entry name" value="PERILIPIN"/>
    <property type="match status" value="1"/>
</dbReference>
<evidence type="ECO:0000313" key="7">
    <source>
        <dbReference type="Proteomes" id="UP000076407"/>
    </source>
</evidence>
<dbReference type="Proteomes" id="UP000076407">
    <property type="component" value="Unassembled WGS sequence"/>
</dbReference>
<evidence type="ECO:0000313" key="6">
    <source>
        <dbReference type="EnsemblMetazoa" id="AQUA006366-PA"/>
    </source>
</evidence>
<evidence type="ECO:0000256" key="1">
    <source>
        <dbReference type="ARBA" id="ARBA00004502"/>
    </source>
</evidence>